<feature type="domain" description="Sulfatase N-terminal" evidence="8">
    <location>
        <begin position="36"/>
        <end position="365"/>
    </location>
</feature>
<evidence type="ECO:0000259" key="8">
    <source>
        <dbReference type="Pfam" id="PF00884"/>
    </source>
</evidence>
<evidence type="ECO:0000313" key="10">
    <source>
        <dbReference type="Proteomes" id="UP001595818"/>
    </source>
</evidence>
<dbReference type="Pfam" id="PF00884">
    <property type="entry name" value="Sulfatase"/>
    <property type="match status" value="1"/>
</dbReference>
<evidence type="ECO:0000256" key="7">
    <source>
        <dbReference type="SAM" id="Phobius"/>
    </source>
</evidence>
<evidence type="ECO:0000256" key="5">
    <source>
        <dbReference type="ARBA" id="ARBA00022801"/>
    </source>
</evidence>
<keyword evidence="7" id="KW-0812">Transmembrane</keyword>
<name>A0ABV9SXR1_9BACT</name>
<keyword evidence="4" id="KW-0732">Signal</keyword>
<proteinExistence type="inferred from homology"/>
<dbReference type="InterPro" id="IPR017850">
    <property type="entry name" value="Alkaline_phosphatase_core_sf"/>
</dbReference>
<reference evidence="10" key="1">
    <citation type="journal article" date="2019" name="Int. J. Syst. Evol. Microbiol.">
        <title>The Global Catalogue of Microorganisms (GCM) 10K type strain sequencing project: providing services to taxonomists for standard genome sequencing and annotation.</title>
        <authorList>
            <consortium name="The Broad Institute Genomics Platform"/>
            <consortium name="The Broad Institute Genome Sequencing Center for Infectious Disease"/>
            <person name="Wu L."/>
            <person name="Ma J."/>
        </authorList>
    </citation>
    <scope>NUCLEOTIDE SEQUENCE [LARGE SCALE GENOMIC DNA]</scope>
    <source>
        <strain evidence="10">CGMCC 4.7466</strain>
    </source>
</reference>
<feature type="transmembrane region" description="Helical" evidence="7">
    <location>
        <begin position="12"/>
        <end position="30"/>
    </location>
</feature>
<comment type="caution">
    <text evidence="9">The sequence shown here is derived from an EMBL/GenBank/DDBJ whole genome shotgun (WGS) entry which is preliminary data.</text>
</comment>
<dbReference type="EMBL" id="JBHSJJ010000002">
    <property type="protein sequence ID" value="MFC4870845.1"/>
    <property type="molecule type" value="Genomic_DNA"/>
</dbReference>
<comment type="cofactor">
    <cofactor evidence="1">
        <name>Ca(2+)</name>
        <dbReference type="ChEBI" id="CHEBI:29108"/>
    </cofactor>
</comment>
<keyword evidence="3" id="KW-0479">Metal-binding</keyword>
<evidence type="ECO:0000313" key="9">
    <source>
        <dbReference type="EMBL" id="MFC4870845.1"/>
    </source>
</evidence>
<dbReference type="Gene3D" id="3.40.720.10">
    <property type="entry name" value="Alkaline Phosphatase, subunit A"/>
    <property type="match status" value="1"/>
</dbReference>
<gene>
    <name evidence="9" type="ORF">ACFPFU_04045</name>
</gene>
<dbReference type="PANTHER" id="PTHR42693">
    <property type="entry name" value="ARYLSULFATASE FAMILY MEMBER"/>
    <property type="match status" value="1"/>
</dbReference>
<keyword evidence="7" id="KW-1133">Transmembrane helix</keyword>
<evidence type="ECO:0000256" key="4">
    <source>
        <dbReference type="ARBA" id="ARBA00022729"/>
    </source>
</evidence>
<comment type="similarity">
    <text evidence="2">Belongs to the sulfatase family.</text>
</comment>
<dbReference type="InterPro" id="IPR050738">
    <property type="entry name" value="Sulfatase"/>
</dbReference>
<sequence length="479" mass="54142">MKKTNNLASKSYFEILFVLVCMTIVVSNTYSQQSSPNFIFILTDDQGWSCTSMGIDDRIPDSKSDYYETPHIDRMAKEGIRFTNAYAPASICSPTRRSIIFGQTPTRLGDETFKENYNPETNGQALTIPRVLKSANPAYKAAHYGKWDLRADIFPEDLGFDESDGDTRNSHGNLMSASGEKWTEVFVTDDPKRTVSITRRAVNFMERQVDQGNPFYLQISHYAPHVDIQTRRTTLEKYQNKLPGERHHSPGWAGMLEDMDTSVGEILDKVEHLGISDNTYIILMSDNGAAEFIPPVSGQKKLSDPKSFDKPMRNYPLRAGKWTLYEGGIRVPFIVKGPGVEKGKMSHEPVGGWDILPTVAELAGYDLLPRNDLDGGSFAKLIHSGGKGQVHRPRDYFVFHRYHDGYPHSAIIQDNHKLVILWKKARMELYDLHTDIGERTDISGQHPDKVKSLYGKFIGYVNEVNLVLFKKLSAYDMGN</sequence>
<keyword evidence="5" id="KW-0378">Hydrolase</keyword>
<protein>
    <submittedName>
        <fullName evidence="9">Sulfatase</fullName>
    </submittedName>
</protein>
<evidence type="ECO:0000256" key="2">
    <source>
        <dbReference type="ARBA" id="ARBA00008779"/>
    </source>
</evidence>
<keyword evidence="7" id="KW-0472">Membrane</keyword>
<keyword evidence="6" id="KW-0106">Calcium</keyword>
<dbReference type="SUPFAM" id="SSF53649">
    <property type="entry name" value="Alkaline phosphatase-like"/>
    <property type="match status" value="1"/>
</dbReference>
<dbReference type="PANTHER" id="PTHR42693:SF42">
    <property type="entry name" value="ARYLSULFATASE G"/>
    <property type="match status" value="1"/>
</dbReference>
<evidence type="ECO:0000256" key="6">
    <source>
        <dbReference type="ARBA" id="ARBA00022837"/>
    </source>
</evidence>
<dbReference type="RefSeq" id="WP_377061767.1">
    <property type="nucleotide sequence ID" value="NZ_JBHSJJ010000002.1"/>
</dbReference>
<evidence type="ECO:0000256" key="3">
    <source>
        <dbReference type="ARBA" id="ARBA00022723"/>
    </source>
</evidence>
<dbReference type="CDD" id="cd16144">
    <property type="entry name" value="ARS_like"/>
    <property type="match status" value="1"/>
</dbReference>
<organism evidence="9 10">
    <name type="scientific">Negadavirga shengliensis</name>
    <dbReference type="NCBI Taxonomy" id="1389218"/>
    <lineage>
        <taxon>Bacteria</taxon>
        <taxon>Pseudomonadati</taxon>
        <taxon>Bacteroidota</taxon>
        <taxon>Cytophagia</taxon>
        <taxon>Cytophagales</taxon>
        <taxon>Cyclobacteriaceae</taxon>
        <taxon>Negadavirga</taxon>
    </lineage>
</organism>
<accession>A0ABV9SXR1</accession>
<evidence type="ECO:0000256" key="1">
    <source>
        <dbReference type="ARBA" id="ARBA00001913"/>
    </source>
</evidence>
<dbReference type="Gene3D" id="3.30.1120.10">
    <property type="match status" value="1"/>
</dbReference>
<dbReference type="Proteomes" id="UP001595818">
    <property type="component" value="Unassembled WGS sequence"/>
</dbReference>
<keyword evidence="10" id="KW-1185">Reference proteome</keyword>
<dbReference type="InterPro" id="IPR000917">
    <property type="entry name" value="Sulfatase_N"/>
</dbReference>